<accession>A0A8S9PZ76</accession>
<evidence type="ECO:0000313" key="1">
    <source>
        <dbReference type="EMBL" id="KAF3535669.1"/>
    </source>
</evidence>
<sequence>MLSSGSKAWSGKTEEIKMAILVGAIQDERTQTPEETQDVQVSRPVFSLPEDLQVSHPEDLQVSRPVFFLPEDLQVSRPVFSLPEDLQVSRPKDLQVSSLEFFLPEDLQVSRSGFFLPEDLQVSRPVFSGPVFSLCNCVMNLSVL</sequence>
<dbReference type="EMBL" id="QGKX02001290">
    <property type="protein sequence ID" value="KAF3535669.1"/>
    <property type="molecule type" value="Genomic_DNA"/>
</dbReference>
<protein>
    <submittedName>
        <fullName evidence="1">Uncharacterized protein</fullName>
    </submittedName>
</protein>
<dbReference type="AlphaFoldDB" id="A0A8S9PZ76"/>
<organism evidence="1 2">
    <name type="scientific">Brassica cretica</name>
    <name type="common">Mustard</name>
    <dbReference type="NCBI Taxonomy" id="69181"/>
    <lineage>
        <taxon>Eukaryota</taxon>
        <taxon>Viridiplantae</taxon>
        <taxon>Streptophyta</taxon>
        <taxon>Embryophyta</taxon>
        <taxon>Tracheophyta</taxon>
        <taxon>Spermatophyta</taxon>
        <taxon>Magnoliopsida</taxon>
        <taxon>eudicotyledons</taxon>
        <taxon>Gunneridae</taxon>
        <taxon>Pentapetalae</taxon>
        <taxon>rosids</taxon>
        <taxon>malvids</taxon>
        <taxon>Brassicales</taxon>
        <taxon>Brassicaceae</taxon>
        <taxon>Brassiceae</taxon>
        <taxon>Brassica</taxon>
    </lineage>
</organism>
<comment type="caution">
    <text evidence="1">The sequence shown here is derived from an EMBL/GenBank/DDBJ whole genome shotgun (WGS) entry which is preliminary data.</text>
</comment>
<reference evidence="1" key="1">
    <citation type="submission" date="2019-12" db="EMBL/GenBank/DDBJ databases">
        <title>Genome sequencing and annotation of Brassica cretica.</title>
        <authorList>
            <person name="Studholme D.J."/>
            <person name="Sarris P."/>
        </authorList>
    </citation>
    <scope>NUCLEOTIDE SEQUENCE</scope>
    <source>
        <strain evidence="1">PFS-109/04</strain>
        <tissue evidence="1">Leaf</tissue>
    </source>
</reference>
<dbReference type="Proteomes" id="UP000712600">
    <property type="component" value="Unassembled WGS sequence"/>
</dbReference>
<evidence type="ECO:0000313" key="2">
    <source>
        <dbReference type="Proteomes" id="UP000712600"/>
    </source>
</evidence>
<gene>
    <name evidence="1" type="ORF">F2Q69_00023711</name>
</gene>
<name>A0A8S9PZ76_BRACR</name>
<proteinExistence type="predicted"/>